<keyword evidence="2" id="KW-1185">Reference proteome</keyword>
<dbReference type="AlphaFoldDB" id="A0A5C3QD08"/>
<proteinExistence type="predicted"/>
<gene>
    <name evidence="1" type="ORF">BDV98DRAFT_605747</name>
</gene>
<dbReference type="EMBL" id="ML178831">
    <property type="protein sequence ID" value="TFK99945.1"/>
    <property type="molecule type" value="Genomic_DNA"/>
</dbReference>
<protein>
    <recommendedName>
        <fullName evidence="3">Ricin B lectin domain-containing protein</fullName>
    </recommendedName>
</protein>
<organism evidence="1 2">
    <name type="scientific">Pterulicium gracile</name>
    <dbReference type="NCBI Taxonomy" id="1884261"/>
    <lineage>
        <taxon>Eukaryota</taxon>
        <taxon>Fungi</taxon>
        <taxon>Dikarya</taxon>
        <taxon>Basidiomycota</taxon>
        <taxon>Agaricomycotina</taxon>
        <taxon>Agaricomycetes</taxon>
        <taxon>Agaricomycetidae</taxon>
        <taxon>Agaricales</taxon>
        <taxon>Pleurotineae</taxon>
        <taxon>Pterulaceae</taxon>
        <taxon>Pterulicium</taxon>
    </lineage>
</organism>
<evidence type="ECO:0008006" key="3">
    <source>
        <dbReference type="Google" id="ProtNLM"/>
    </source>
</evidence>
<name>A0A5C3QD08_9AGAR</name>
<dbReference type="Proteomes" id="UP000305067">
    <property type="component" value="Unassembled WGS sequence"/>
</dbReference>
<evidence type="ECO:0000313" key="2">
    <source>
        <dbReference type="Proteomes" id="UP000305067"/>
    </source>
</evidence>
<reference evidence="1 2" key="1">
    <citation type="journal article" date="2019" name="Nat. Ecol. Evol.">
        <title>Megaphylogeny resolves global patterns of mushroom evolution.</title>
        <authorList>
            <person name="Varga T."/>
            <person name="Krizsan K."/>
            <person name="Foldi C."/>
            <person name="Dima B."/>
            <person name="Sanchez-Garcia M."/>
            <person name="Sanchez-Ramirez S."/>
            <person name="Szollosi G.J."/>
            <person name="Szarkandi J.G."/>
            <person name="Papp V."/>
            <person name="Albert L."/>
            <person name="Andreopoulos W."/>
            <person name="Angelini C."/>
            <person name="Antonin V."/>
            <person name="Barry K.W."/>
            <person name="Bougher N.L."/>
            <person name="Buchanan P."/>
            <person name="Buyck B."/>
            <person name="Bense V."/>
            <person name="Catcheside P."/>
            <person name="Chovatia M."/>
            <person name="Cooper J."/>
            <person name="Damon W."/>
            <person name="Desjardin D."/>
            <person name="Finy P."/>
            <person name="Geml J."/>
            <person name="Haridas S."/>
            <person name="Hughes K."/>
            <person name="Justo A."/>
            <person name="Karasinski D."/>
            <person name="Kautmanova I."/>
            <person name="Kiss B."/>
            <person name="Kocsube S."/>
            <person name="Kotiranta H."/>
            <person name="LaButti K.M."/>
            <person name="Lechner B.E."/>
            <person name="Liimatainen K."/>
            <person name="Lipzen A."/>
            <person name="Lukacs Z."/>
            <person name="Mihaltcheva S."/>
            <person name="Morgado L.N."/>
            <person name="Niskanen T."/>
            <person name="Noordeloos M.E."/>
            <person name="Ohm R.A."/>
            <person name="Ortiz-Santana B."/>
            <person name="Ovrebo C."/>
            <person name="Racz N."/>
            <person name="Riley R."/>
            <person name="Savchenko A."/>
            <person name="Shiryaev A."/>
            <person name="Soop K."/>
            <person name="Spirin V."/>
            <person name="Szebenyi C."/>
            <person name="Tomsovsky M."/>
            <person name="Tulloss R.E."/>
            <person name="Uehling J."/>
            <person name="Grigoriev I.V."/>
            <person name="Vagvolgyi C."/>
            <person name="Papp T."/>
            <person name="Martin F.M."/>
            <person name="Miettinen O."/>
            <person name="Hibbett D.S."/>
            <person name="Nagy L.G."/>
        </authorList>
    </citation>
    <scope>NUCLEOTIDE SEQUENCE [LARGE SCALE GENOMIC DNA]</scope>
    <source>
        <strain evidence="1 2">CBS 309.79</strain>
    </source>
</reference>
<sequence>MSQSLRSGTYLIKNVHSDRYIISSGSDGYLETKTYPSESVPTSARIRVAVDEDRLFSLSSTVGDSNLYMADEWDQSGGFRHAQWNKDGSKWVIEGNGKPGQYIIKLVDFSLFVKQKTNSESQEYEPLILTSDCKHSSEAWMFVCSD</sequence>
<evidence type="ECO:0000313" key="1">
    <source>
        <dbReference type="EMBL" id="TFK99945.1"/>
    </source>
</evidence>
<accession>A0A5C3QD08</accession>